<reference evidence="6" key="1">
    <citation type="journal article" date="2021" name="PeerJ">
        <title>Extensive microbial diversity within the chicken gut microbiome revealed by metagenomics and culture.</title>
        <authorList>
            <person name="Gilroy R."/>
            <person name="Ravi A."/>
            <person name="Getino M."/>
            <person name="Pursley I."/>
            <person name="Horton D.L."/>
            <person name="Alikhan N.F."/>
            <person name="Baker D."/>
            <person name="Gharbi K."/>
            <person name="Hall N."/>
            <person name="Watson M."/>
            <person name="Adriaenssens E.M."/>
            <person name="Foster-Nyarko E."/>
            <person name="Jarju S."/>
            <person name="Secka A."/>
            <person name="Antonio M."/>
            <person name="Oren A."/>
            <person name="Chaudhuri R.R."/>
            <person name="La Ragione R."/>
            <person name="Hildebrand F."/>
            <person name="Pallen M.J."/>
        </authorList>
    </citation>
    <scope>NUCLEOTIDE SEQUENCE</scope>
    <source>
        <strain evidence="6">CHK185-5351</strain>
    </source>
</reference>
<dbReference type="PROSITE" id="PS00175">
    <property type="entry name" value="PG_MUTASE"/>
    <property type="match status" value="1"/>
</dbReference>
<dbReference type="InterPro" id="IPR013078">
    <property type="entry name" value="His_Pase_superF_clade-1"/>
</dbReference>
<feature type="binding site" evidence="4">
    <location>
        <position position="57"/>
    </location>
    <ligand>
        <name>substrate</name>
    </ligand>
</feature>
<name>A0A9D2N7M9_9FIRM</name>
<dbReference type="PANTHER" id="PTHR48100:SF1">
    <property type="entry name" value="HISTIDINE PHOSPHATASE FAMILY PROTEIN-RELATED"/>
    <property type="match status" value="1"/>
</dbReference>
<proteinExistence type="predicted"/>
<evidence type="ECO:0000256" key="1">
    <source>
        <dbReference type="ARBA" id="ARBA00023152"/>
    </source>
</evidence>
<dbReference type="SMART" id="SM00855">
    <property type="entry name" value="PGAM"/>
    <property type="match status" value="1"/>
</dbReference>
<organism evidence="6 7">
    <name type="scientific">Candidatus Fusicatenibacter intestinigallinarum</name>
    <dbReference type="NCBI Taxonomy" id="2838598"/>
    <lineage>
        <taxon>Bacteria</taxon>
        <taxon>Bacillati</taxon>
        <taxon>Bacillota</taxon>
        <taxon>Clostridia</taxon>
        <taxon>Lachnospirales</taxon>
        <taxon>Lachnospiraceae</taxon>
        <taxon>Fusicatenibacter</taxon>
    </lineage>
</organism>
<dbReference type="Pfam" id="PF00300">
    <property type="entry name" value="His_Phos_1"/>
    <property type="match status" value="1"/>
</dbReference>
<dbReference type="InterPro" id="IPR029033">
    <property type="entry name" value="His_PPase_superfam"/>
</dbReference>
<gene>
    <name evidence="6" type="ORF">H9705_01895</name>
</gene>
<evidence type="ECO:0000256" key="2">
    <source>
        <dbReference type="ARBA" id="ARBA00023235"/>
    </source>
</evidence>
<feature type="site" description="Transition state stabilizer" evidence="5">
    <location>
        <position position="153"/>
    </location>
</feature>
<keyword evidence="2" id="KW-0413">Isomerase</keyword>
<dbReference type="Proteomes" id="UP000823849">
    <property type="component" value="Unassembled WGS sequence"/>
</dbReference>
<protein>
    <submittedName>
        <fullName evidence="6">Histidine phosphatase family protein</fullName>
    </submittedName>
</protein>
<evidence type="ECO:0000256" key="4">
    <source>
        <dbReference type="PIRSR" id="PIRSR613078-2"/>
    </source>
</evidence>
<comment type="caution">
    <text evidence="6">The sequence shown here is derived from an EMBL/GenBank/DDBJ whole genome shotgun (WGS) entry which is preliminary data.</text>
</comment>
<dbReference type="CDD" id="cd07067">
    <property type="entry name" value="HP_PGM_like"/>
    <property type="match status" value="1"/>
</dbReference>
<evidence type="ECO:0000256" key="5">
    <source>
        <dbReference type="PIRSR" id="PIRSR613078-3"/>
    </source>
</evidence>
<evidence type="ECO:0000313" key="7">
    <source>
        <dbReference type="Proteomes" id="UP000823849"/>
    </source>
</evidence>
<evidence type="ECO:0000256" key="3">
    <source>
        <dbReference type="PIRSR" id="PIRSR613078-1"/>
    </source>
</evidence>
<dbReference type="GO" id="GO:0005737">
    <property type="term" value="C:cytoplasm"/>
    <property type="evidence" value="ECO:0007669"/>
    <property type="project" value="TreeGrafter"/>
</dbReference>
<dbReference type="InterPro" id="IPR001345">
    <property type="entry name" value="PG/BPGM_mutase_AS"/>
</dbReference>
<dbReference type="GO" id="GO:0016791">
    <property type="term" value="F:phosphatase activity"/>
    <property type="evidence" value="ECO:0007669"/>
    <property type="project" value="TreeGrafter"/>
</dbReference>
<evidence type="ECO:0000313" key="6">
    <source>
        <dbReference type="EMBL" id="HJC14569.1"/>
    </source>
</evidence>
<sequence>MILYIIRHGETQWNVEGRLQGQSDTQLDEKGIRLAKVTAEALKEVPFALGITSPLSRAKVTAQIILGDRNVPLYEDERIQELSFGSWEGLGCRKENYQIPSEHFDYFYTDPLNFQPAEDGETIQQLCERTKEFYQELIHQEEYQDKTILIASHGCATRALLRNVYTDTSDFWHGSVPLNCAVNIVEVRDGKSRLLEEDKVYYGKEDCVNFYGADK</sequence>
<feature type="binding site" evidence="4">
    <location>
        <begin position="7"/>
        <end position="14"/>
    </location>
    <ligand>
        <name>substrate</name>
    </ligand>
</feature>
<accession>A0A9D2N7M9</accession>
<dbReference type="AlphaFoldDB" id="A0A9D2N7M9"/>
<reference evidence="6" key="2">
    <citation type="submission" date="2021-04" db="EMBL/GenBank/DDBJ databases">
        <authorList>
            <person name="Gilroy R."/>
        </authorList>
    </citation>
    <scope>NUCLEOTIDE SEQUENCE</scope>
    <source>
        <strain evidence="6">CHK185-5351</strain>
    </source>
</reference>
<keyword evidence="1" id="KW-0324">Glycolysis</keyword>
<feature type="active site" description="Proton donor/acceptor" evidence="3">
    <location>
        <position position="81"/>
    </location>
</feature>
<dbReference type="InterPro" id="IPR050275">
    <property type="entry name" value="PGM_Phosphatase"/>
</dbReference>
<dbReference type="Gene3D" id="3.40.50.1240">
    <property type="entry name" value="Phosphoglycerate mutase-like"/>
    <property type="match status" value="1"/>
</dbReference>
<dbReference type="PANTHER" id="PTHR48100">
    <property type="entry name" value="BROAD-SPECIFICITY PHOSPHATASE YOR283W-RELATED"/>
    <property type="match status" value="1"/>
</dbReference>
<feature type="active site" description="Tele-phosphohistidine intermediate" evidence="3">
    <location>
        <position position="8"/>
    </location>
</feature>
<dbReference type="EMBL" id="DWWU01000009">
    <property type="protein sequence ID" value="HJC14569.1"/>
    <property type="molecule type" value="Genomic_DNA"/>
</dbReference>
<dbReference type="SUPFAM" id="SSF53254">
    <property type="entry name" value="Phosphoglycerate mutase-like"/>
    <property type="match status" value="1"/>
</dbReference>